<sequence>MERFKGLLRQCRTMASIGTPPTRFFLQLLNSNDQMPLDSAAVAKFLNKMPHRRFSKFIESTVKKFVIPVVVLLIQDFYEDKMDYQMITNDESNEALVNTPDTVQVVRCYLALADLGASINLMPLSIWKKLQLSGLTETKWRDYSRNVDQSLTLNYSQEVLGFSDSVAYNNPSPYYDLIVSTSSPTLTPFDERSLALNYLFNKKDAKARLLRLEAGGVWSYLFRNLFFNVSFLMET</sequence>
<proteinExistence type="predicted"/>
<reference evidence="1" key="1">
    <citation type="journal article" date="2022" name="Int. J. Mol. Sci.">
        <title>Draft Genome of Tanacetum Coccineum: Genomic Comparison of Closely Related Tanacetum-Family Plants.</title>
        <authorList>
            <person name="Yamashiro T."/>
            <person name="Shiraishi A."/>
            <person name="Nakayama K."/>
            <person name="Satake H."/>
        </authorList>
    </citation>
    <scope>NUCLEOTIDE SEQUENCE</scope>
</reference>
<name>A0ABQ5FKK2_9ASTR</name>
<accession>A0ABQ5FKK2</accession>
<evidence type="ECO:0000313" key="2">
    <source>
        <dbReference type="Proteomes" id="UP001151760"/>
    </source>
</evidence>
<protein>
    <submittedName>
        <fullName evidence="1">Uncharacterized protein</fullName>
    </submittedName>
</protein>
<evidence type="ECO:0000313" key="1">
    <source>
        <dbReference type="EMBL" id="GJT63423.1"/>
    </source>
</evidence>
<dbReference type="EMBL" id="BQNB010017459">
    <property type="protein sequence ID" value="GJT63423.1"/>
    <property type="molecule type" value="Genomic_DNA"/>
</dbReference>
<gene>
    <name evidence="1" type="ORF">Tco_1006956</name>
</gene>
<dbReference type="Proteomes" id="UP001151760">
    <property type="component" value="Unassembled WGS sequence"/>
</dbReference>
<reference evidence="1" key="2">
    <citation type="submission" date="2022-01" db="EMBL/GenBank/DDBJ databases">
        <authorList>
            <person name="Yamashiro T."/>
            <person name="Shiraishi A."/>
            <person name="Satake H."/>
            <person name="Nakayama K."/>
        </authorList>
    </citation>
    <scope>NUCLEOTIDE SEQUENCE</scope>
</reference>
<comment type="caution">
    <text evidence="1">The sequence shown here is derived from an EMBL/GenBank/DDBJ whole genome shotgun (WGS) entry which is preliminary data.</text>
</comment>
<keyword evidence="2" id="KW-1185">Reference proteome</keyword>
<organism evidence="1 2">
    <name type="scientific">Tanacetum coccineum</name>
    <dbReference type="NCBI Taxonomy" id="301880"/>
    <lineage>
        <taxon>Eukaryota</taxon>
        <taxon>Viridiplantae</taxon>
        <taxon>Streptophyta</taxon>
        <taxon>Embryophyta</taxon>
        <taxon>Tracheophyta</taxon>
        <taxon>Spermatophyta</taxon>
        <taxon>Magnoliopsida</taxon>
        <taxon>eudicotyledons</taxon>
        <taxon>Gunneridae</taxon>
        <taxon>Pentapetalae</taxon>
        <taxon>asterids</taxon>
        <taxon>campanulids</taxon>
        <taxon>Asterales</taxon>
        <taxon>Asteraceae</taxon>
        <taxon>Asteroideae</taxon>
        <taxon>Anthemideae</taxon>
        <taxon>Anthemidinae</taxon>
        <taxon>Tanacetum</taxon>
    </lineage>
</organism>